<feature type="region of interest" description="Disordered" evidence="1">
    <location>
        <begin position="251"/>
        <end position="278"/>
    </location>
</feature>
<evidence type="ECO:0000313" key="3">
    <source>
        <dbReference type="Proteomes" id="UP001604336"/>
    </source>
</evidence>
<gene>
    <name evidence="2" type="ORF">Adt_27855</name>
</gene>
<keyword evidence="3" id="KW-1185">Reference proteome</keyword>
<evidence type="ECO:0000313" key="2">
    <source>
        <dbReference type="EMBL" id="KAL2492227.1"/>
    </source>
</evidence>
<proteinExistence type="predicted"/>
<dbReference type="EMBL" id="JBFOLK010000008">
    <property type="protein sequence ID" value="KAL2492227.1"/>
    <property type="molecule type" value="Genomic_DNA"/>
</dbReference>
<reference evidence="3" key="1">
    <citation type="submission" date="2024-07" db="EMBL/GenBank/DDBJ databases">
        <title>Two chromosome-level genome assemblies of Korean endemic species Abeliophyllum distichum and Forsythia ovata (Oleaceae).</title>
        <authorList>
            <person name="Jang H."/>
        </authorList>
    </citation>
    <scope>NUCLEOTIDE SEQUENCE [LARGE SCALE GENOMIC DNA]</scope>
</reference>
<feature type="region of interest" description="Disordered" evidence="1">
    <location>
        <begin position="120"/>
        <end position="171"/>
    </location>
</feature>
<sequence length="278" mass="31356">MELDGRWTVLVVPDIRLVRKMPLHTFQTIYQPKKLPEKERQGRRSLGGSISVPGDALLRCELSSEDVPLLRSIYEAFPLTWQYRFIMNRHNCLIELGLMASKAEKDQGKRPRPTLVRLTRQRPRVLAPGSSKDLRQKKRTLSVNPSGEVVLESPHQAAQNPGGSAGGPYDSRKKLRELIGAPGTRIPNDALRNVPFYPSVGAQAVKKYFTSRWKEFTSHEDLEDVLEAAFGIQLKKVAAKALEVANKEKKRLLGKAESHEQETQSLRESLEATGKREE</sequence>
<name>A0ABD1RUY8_9LAMI</name>
<protein>
    <submittedName>
        <fullName evidence="2">Uncharacterized protein</fullName>
    </submittedName>
</protein>
<dbReference type="Proteomes" id="UP001604336">
    <property type="component" value="Unassembled WGS sequence"/>
</dbReference>
<accession>A0ABD1RUY8</accession>
<organism evidence="2 3">
    <name type="scientific">Abeliophyllum distichum</name>
    <dbReference type="NCBI Taxonomy" id="126358"/>
    <lineage>
        <taxon>Eukaryota</taxon>
        <taxon>Viridiplantae</taxon>
        <taxon>Streptophyta</taxon>
        <taxon>Embryophyta</taxon>
        <taxon>Tracheophyta</taxon>
        <taxon>Spermatophyta</taxon>
        <taxon>Magnoliopsida</taxon>
        <taxon>eudicotyledons</taxon>
        <taxon>Gunneridae</taxon>
        <taxon>Pentapetalae</taxon>
        <taxon>asterids</taxon>
        <taxon>lamiids</taxon>
        <taxon>Lamiales</taxon>
        <taxon>Oleaceae</taxon>
        <taxon>Forsythieae</taxon>
        <taxon>Abeliophyllum</taxon>
    </lineage>
</organism>
<evidence type="ECO:0000256" key="1">
    <source>
        <dbReference type="SAM" id="MobiDB-lite"/>
    </source>
</evidence>
<comment type="caution">
    <text evidence="2">The sequence shown here is derived from an EMBL/GenBank/DDBJ whole genome shotgun (WGS) entry which is preliminary data.</text>
</comment>
<feature type="compositionally biased region" description="Basic and acidic residues" evidence="1">
    <location>
        <begin position="268"/>
        <end position="278"/>
    </location>
</feature>
<dbReference type="AlphaFoldDB" id="A0ABD1RUY8"/>